<dbReference type="Pfam" id="PF03713">
    <property type="entry name" value="DUF305"/>
    <property type="match status" value="1"/>
</dbReference>
<dbReference type="PROSITE" id="PS51257">
    <property type="entry name" value="PROKAR_LIPOPROTEIN"/>
    <property type="match status" value="1"/>
</dbReference>
<name>A0ABP6CFL3_9ACTN</name>
<feature type="domain" description="DUF305" evidence="2">
    <location>
        <begin position="50"/>
        <end position="222"/>
    </location>
</feature>
<dbReference type="InterPro" id="IPR012347">
    <property type="entry name" value="Ferritin-like"/>
</dbReference>
<proteinExistence type="predicted"/>
<evidence type="ECO:0000256" key="1">
    <source>
        <dbReference type="SAM" id="SignalP"/>
    </source>
</evidence>
<dbReference type="InterPro" id="IPR005183">
    <property type="entry name" value="DUF305_CopM-like"/>
</dbReference>
<accession>A0ABP6CFL3</accession>
<dbReference type="PANTHER" id="PTHR36933">
    <property type="entry name" value="SLL0788 PROTEIN"/>
    <property type="match status" value="1"/>
</dbReference>
<keyword evidence="4" id="KW-1185">Reference proteome</keyword>
<organism evidence="3 4">
    <name type="scientific">Streptomyces axinellae</name>
    <dbReference type="NCBI Taxonomy" id="552788"/>
    <lineage>
        <taxon>Bacteria</taxon>
        <taxon>Bacillati</taxon>
        <taxon>Actinomycetota</taxon>
        <taxon>Actinomycetes</taxon>
        <taxon>Kitasatosporales</taxon>
        <taxon>Streptomycetaceae</taxon>
        <taxon>Streptomyces</taxon>
    </lineage>
</organism>
<sequence>MTKTRSLIRNISLTAALAATGLALTACGNDDAPAKSGDGGTKAAGHNKADVAFAKGMIPHHRQAVEMSDLAASRASSGEVKNLAKEIAKAQDPEITTMSGWLKSWDVKVPTAMPGTEHDGMKDGGMKDGGMKGGGMDHGGMDHGGGREMPGMMDRQQMDQLKSSSGKDFDTRFLTMMIDHHKGAVEMAEAERKQGVYGPAKKLADDVISTQNGEITQMNKLLGKS</sequence>
<gene>
    <name evidence="3" type="ORF">GCM10009863_21770</name>
</gene>
<comment type="caution">
    <text evidence="3">The sequence shown here is derived from an EMBL/GenBank/DDBJ whole genome shotgun (WGS) entry which is preliminary data.</text>
</comment>
<evidence type="ECO:0000313" key="3">
    <source>
        <dbReference type="EMBL" id="GAA2607997.1"/>
    </source>
</evidence>
<keyword evidence="1" id="KW-0732">Signal</keyword>
<dbReference type="Proteomes" id="UP001501447">
    <property type="component" value="Unassembled WGS sequence"/>
</dbReference>
<dbReference type="RefSeq" id="WP_344564644.1">
    <property type="nucleotide sequence ID" value="NZ_BAAARJ010000006.1"/>
</dbReference>
<dbReference type="Gene3D" id="1.20.1260.10">
    <property type="match status" value="1"/>
</dbReference>
<feature type="chain" id="PRO_5045986710" evidence="1">
    <location>
        <begin position="29"/>
        <end position="225"/>
    </location>
</feature>
<evidence type="ECO:0000259" key="2">
    <source>
        <dbReference type="Pfam" id="PF03713"/>
    </source>
</evidence>
<dbReference type="EMBL" id="BAAARJ010000006">
    <property type="protein sequence ID" value="GAA2607997.1"/>
    <property type="molecule type" value="Genomic_DNA"/>
</dbReference>
<evidence type="ECO:0000313" key="4">
    <source>
        <dbReference type="Proteomes" id="UP001501447"/>
    </source>
</evidence>
<feature type="signal peptide" evidence="1">
    <location>
        <begin position="1"/>
        <end position="28"/>
    </location>
</feature>
<reference evidence="4" key="1">
    <citation type="journal article" date="2019" name="Int. J. Syst. Evol. Microbiol.">
        <title>The Global Catalogue of Microorganisms (GCM) 10K type strain sequencing project: providing services to taxonomists for standard genome sequencing and annotation.</title>
        <authorList>
            <consortium name="The Broad Institute Genomics Platform"/>
            <consortium name="The Broad Institute Genome Sequencing Center for Infectious Disease"/>
            <person name="Wu L."/>
            <person name="Ma J."/>
        </authorList>
    </citation>
    <scope>NUCLEOTIDE SEQUENCE [LARGE SCALE GENOMIC DNA]</scope>
    <source>
        <strain evidence="4">JCM 16373</strain>
    </source>
</reference>
<protein>
    <submittedName>
        <fullName evidence="3">DUF305 domain-containing protein</fullName>
    </submittedName>
</protein>
<dbReference type="PANTHER" id="PTHR36933:SF1">
    <property type="entry name" value="SLL0788 PROTEIN"/>
    <property type="match status" value="1"/>
</dbReference>